<evidence type="ECO:0000313" key="2">
    <source>
        <dbReference type="EMBL" id="OAJ38478.1"/>
    </source>
</evidence>
<proteinExistence type="predicted"/>
<dbReference type="EMBL" id="DS022301">
    <property type="protein sequence ID" value="OAJ38478.1"/>
    <property type="molecule type" value="Genomic_DNA"/>
</dbReference>
<accession>A0A177WED7</accession>
<feature type="compositionally biased region" description="Basic and acidic residues" evidence="1">
    <location>
        <begin position="507"/>
        <end position="517"/>
    </location>
</feature>
<protein>
    <submittedName>
        <fullName evidence="2">Uncharacterized protein</fullName>
    </submittedName>
</protein>
<feature type="compositionally biased region" description="Basic and acidic residues" evidence="1">
    <location>
        <begin position="404"/>
        <end position="419"/>
    </location>
</feature>
<evidence type="ECO:0000313" key="3">
    <source>
        <dbReference type="Proteomes" id="UP000077115"/>
    </source>
</evidence>
<reference evidence="2 3" key="2">
    <citation type="submission" date="2016-05" db="EMBL/GenBank/DDBJ databases">
        <title>Lineage-specific infection strategies underlie the spectrum of fungal disease in amphibians.</title>
        <authorList>
            <person name="Cuomo C.A."/>
            <person name="Farrer R.A."/>
            <person name="James T."/>
            <person name="Longcore J."/>
            <person name="Birren B."/>
        </authorList>
    </citation>
    <scope>NUCLEOTIDE SEQUENCE [LARGE SCALE GENOMIC DNA]</scope>
    <source>
        <strain evidence="2 3">JEL423</strain>
    </source>
</reference>
<reference evidence="2 3" key="1">
    <citation type="submission" date="2006-10" db="EMBL/GenBank/DDBJ databases">
        <title>The Genome Sequence of Batrachochytrium dendrobatidis JEL423.</title>
        <authorList>
            <consortium name="The Broad Institute Genome Sequencing Platform"/>
            <person name="Birren B."/>
            <person name="Lander E."/>
            <person name="Galagan J."/>
            <person name="Cuomo C."/>
            <person name="Devon K."/>
            <person name="Jaffe D."/>
            <person name="Butler J."/>
            <person name="Alvarez P."/>
            <person name="Gnerre S."/>
            <person name="Grabherr M."/>
            <person name="Kleber M."/>
            <person name="Mauceli E."/>
            <person name="Brockman W."/>
            <person name="Young S."/>
            <person name="LaButti K."/>
            <person name="Sykes S."/>
            <person name="DeCaprio D."/>
            <person name="Crawford M."/>
            <person name="Koehrsen M."/>
            <person name="Engels R."/>
            <person name="Montgomery P."/>
            <person name="Pearson M."/>
            <person name="Howarth C."/>
            <person name="Larson L."/>
            <person name="White J."/>
            <person name="O'Leary S."/>
            <person name="Kodira C."/>
            <person name="Zeng Q."/>
            <person name="Yandava C."/>
            <person name="Alvarado L."/>
            <person name="Longcore J."/>
            <person name="James T."/>
        </authorList>
    </citation>
    <scope>NUCLEOTIDE SEQUENCE [LARGE SCALE GENOMIC DNA]</scope>
    <source>
        <strain evidence="2 3">JEL423</strain>
    </source>
</reference>
<organism evidence="2 3">
    <name type="scientific">Batrachochytrium dendrobatidis (strain JEL423)</name>
    <dbReference type="NCBI Taxonomy" id="403673"/>
    <lineage>
        <taxon>Eukaryota</taxon>
        <taxon>Fungi</taxon>
        <taxon>Fungi incertae sedis</taxon>
        <taxon>Chytridiomycota</taxon>
        <taxon>Chytridiomycota incertae sedis</taxon>
        <taxon>Chytridiomycetes</taxon>
        <taxon>Rhizophydiales</taxon>
        <taxon>Rhizophydiales incertae sedis</taxon>
        <taxon>Batrachochytrium</taxon>
    </lineage>
</organism>
<feature type="compositionally biased region" description="Low complexity" evidence="1">
    <location>
        <begin position="639"/>
        <end position="649"/>
    </location>
</feature>
<feature type="region of interest" description="Disordered" evidence="1">
    <location>
        <begin position="678"/>
        <end position="755"/>
    </location>
</feature>
<sequence length="1401" mass="154635">MTSLCSEMNHFKGKPPPKVQTGMTDYELEKIPRAIYNDPVQDMLLREEGYSGKSRQEVLQLLKPLKPAHPGIKETIQSYSSIEYHYQHNLELNADDATGNIMKKAELEGDTRTVIVTDCSIEIINPHIHAPIRPFNKPKYRSPLDRPVHSESKHKALPPSFQSVVRYGSAVNKLAVTSQQTIHSSRRQCFAMEHAMKESIKPHVLRYNRQFESIESTCIVRGLSFRGRGHLDVRMGWSTAAEIEADDKGDITATIKESENRSSPLYSAEKFLNRGMSYQAEQQKLTPVCQTPTCKSATSVQPLPIAFQKIDLNQPEIEQSTDQRSWPAPSLMLETIEQTTVIPEIHGHTPVHDISVGIDTISIDLLPELPEKPANAIKNDDDHNARSSPTSIELSITANPWETHSAEKEAESIDEESHSDSSVPSHAESYANQLPDEHFDYEEEDAWIREQKRVLFGNTNESTKECVSIQPTTPSLLTPTVASNLRTNSVSSKTKSKPHQYVASDSHASDTESEHRIPAVKPSSGVYSANTVENRPLSRLDALFKEQDAATAAYVTKNMPLTDTITPTIISARNESIASSTVATCIDKLEPETVIVEIPVSVEQNVTYSKITPTVELEVVCAEPLIPLTTEVSTTQVESPTATSTTSSTRAKTVHSLEIQLPTEPVAVLQIQTSDSEPVLQTLKTPEPTTFESCSRNSLHEDHVQSAKSLDTLPEKPSQKNEISVSAGMDIKSTERVDESHQTNNDGSVSKEKKRSFGASLSKGIYKLKHLGDHKSTDHLKETTASKSVQDIDTQNTEATSLVIQPAVNVTVEPVMGTNASHFQSTETIALQDQTAAENRKSTPTAFVAIPAETAETKAYPAPTNESSLSIVSQQKDDKGLSRQPSDTFNEHNIKPSEKLHHKGFSFSIMKGLKKSTDNLSLKFGSKQNLPAQESTDALDKTPRASNAYTKNNITTLPSETPADIKYSDMDVSIGPNSGRYFNAMQMHHLQGADYETYNSNTVQPVIENEETVVLKSDKIVEVDTNSNGNAMALNNESSADVSVSVNVLASKDSSPDIEQSRKSESAKQSEPVETNVVAIDAPEISKTPESLDTIKTVESCPVAPVILQPDIQSSTNNLKQSTVNLAPTAENYLKEKFKASFKGSKCDISISEFELNCTEQGKTKVFKPYYPIELRRVIAVNSSEKEVILDLCNTREGNRAGGKLKRIVYEMESAAVSKRWATELESLVFGGMHAESMARSVLILVEKSDKESGKLIEKYVKEVIETSKRPLEIKTVQYNEFSVANVLTSVDFKKLGNIVCTNPDFIPRIQQLLVRERYSNNPVVLACEIDPVDAALGIVRCEYILLIYGIKSCCSISRSNNQHIFNLASIGKSNINVLHVSGVTLKREEGKMGGFLNKFK</sequence>
<dbReference type="OrthoDB" id="2162524at2759"/>
<feature type="region of interest" description="Disordered" evidence="1">
    <location>
        <begin position="374"/>
        <end position="428"/>
    </location>
</feature>
<feature type="compositionally biased region" description="Basic and acidic residues" evidence="1">
    <location>
        <begin position="1059"/>
        <end position="1068"/>
    </location>
</feature>
<feature type="compositionally biased region" description="Polar residues" evidence="1">
    <location>
        <begin position="864"/>
        <end position="874"/>
    </location>
</feature>
<feature type="compositionally biased region" description="Basic and acidic residues" evidence="1">
    <location>
        <begin position="732"/>
        <end position="741"/>
    </location>
</feature>
<feature type="region of interest" description="Disordered" evidence="1">
    <location>
        <begin position="859"/>
        <end position="894"/>
    </location>
</feature>
<feature type="region of interest" description="Disordered" evidence="1">
    <location>
        <begin position="487"/>
        <end position="524"/>
    </location>
</feature>
<gene>
    <name evidence="2" type="ORF">BDEG_22399</name>
</gene>
<feature type="compositionally biased region" description="Polar residues" evidence="1">
    <location>
        <begin position="386"/>
        <end position="402"/>
    </location>
</feature>
<feature type="compositionally biased region" description="Polar residues" evidence="1">
    <location>
        <begin position="682"/>
        <end position="697"/>
    </location>
</feature>
<dbReference type="STRING" id="403673.A0A177WED7"/>
<feature type="region of interest" description="Disordered" evidence="1">
    <location>
        <begin position="931"/>
        <end position="963"/>
    </location>
</feature>
<name>A0A177WED7_BATDL</name>
<feature type="region of interest" description="Disordered" evidence="1">
    <location>
        <begin position="1"/>
        <end position="21"/>
    </location>
</feature>
<feature type="region of interest" description="Disordered" evidence="1">
    <location>
        <begin position="632"/>
        <end position="653"/>
    </location>
</feature>
<feature type="region of interest" description="Disordered" evidence="1">
    <location>
        <begin position="1051"/>
        <end position="1074"/>
    </location>
</feature>
<evidence type="ECO:0000256" key="1">
    <source>
        <dbReference type="SAM" id="MobiDB-lite"/>
    </source>
</evidence>
<dbReference type="VEuPathDB" id="FungiDB:BDEG_22399"/>
<feature type="compositionally biased region" description="Polar residues" evidence="1">
    <location>
        <begin position="944"/>
        <end position="959"/>
    </location>
</feature>
<dbReference type="Proteomes" id="UP000077115">
    <property type="component" value="Unassembled WGS sequence"/>
</dbReference>